<dbReference type="Proteomes" id="UP000692954">
    <property type="component" value="Unassembled WGS sequence"/>
</dbReference>
<name>A0A8S1PZ48_9CILI</name>
<proteinExistence type="predicted"/>
<protein>
    <submittedName>
        <fullName evidence="1">Uncharacterized protein</fullName>
    </submittedName>
</protein>
<evidence type="ECO:0000313" key="2">
    <source>
        <dbReference type="Proteomes" id="UP000692954"/>
    </source>
</evidence>
<dbReference type="AlphaFoldDB" id="A0A8S1PZ48"/>
<organism evidence="1 2">
    <name type="scientific">Paramecium sonneborni</name>
    <dbReference type="NCBI Taxonomy" id="65129"/>
    <lineage>
        <taxon>Eukaryota</taxon>
        <taxon>Sar</taxon>
        <taxon>Alveolata</taxon>
        <taxon>Ciliophora</taxon>
        <taxon>Intramacronucleata</taxon>
        <taxon>Oligohymenophorea</taxon>
        <taxon>Peniculida</taxon>
        <taxon>Parameciidae</taxon>
        <taxon>Paramecium</taxon>
    </lineage>
</organism>
<dbReference type="OrthoDB" id="10575934at2759"/>
<keyword evidence="2" id="KW-1185">Reference proteome</keyword>
<sequence length="695" mass="83016">MIDQKIKNILANLNQMYLQTQKETQQFQAFYFVKYQPQLIQFNQYLIIDNHSQIHWIEIGSIQIVVLRIILSSKYYILGVHLINNLIIEQILIEDQISILNKIDLNDYEIIRPLEYQINYYYNYLAIATKKLTKTYILLFAVSIKFPLKQYKIIEIGRVQFFFVQEFLFYYDQDDNIYKYNTKDFEIQIDNLLLEQNDLTNIKQIQFQIIPINSNDSIMNVEISIKSYNECFKLLKKQNDVLLKFISQKELKFNINDYIYGPINNVQIINNNHIKIQGPMLLYEIINNQEILKDAKLQTINLGSQFPGVQNIINIILFKYKSNLIILFDKSIQSQIKNKAHLQNIIQFNDKSLLVLFLNKNRNEIRGSIHMINETTLQLESEPIFEIIINFPLHFNCQSFKTGNLIIIKAQNTIDIYQIIGYSIQQIQNHLNILEILKIKGNNELYISLSLNTKNNQQILLFQILSLDQLEFQVKGTASLTWNSMDIVLKNQIYLHPNQKLNYDYQLIFLECSIADEKLQITILQAFQEYLVICEIIIFMEDFKISYRPIKILRNPENLNQDLEYEYFNQNNLILKQFNLIYFYDLLEQSNLYHYIGKQFLERQYLFHQFNTTHFIVYDCIQQKMFFANIGYLIKINDEVLENQVFTLIAENKVSSIQLQISLEVFNDQIQNQNFITKFFLFFVYYQFCIFFQEE</sequence>
<comment type="caution">
    <text evidence="1">The sequence shown here is derived from an EMBL/GenBank/DDBJ whole genome shotgun (WGS) entry which is preliminary data.</text>
</comment>
<reference evidence="1" key="1">
    <citation type="submission" date="2021-01" db="EMBL/GenBank/DDBJ databases">
        <authorList>
            <consortium name="Genoscope - CEA"/>
            <person name="William W."/>
        </authorList>
    </citation>
    <scope>NUCLEOTIDE SEQUENCE</scope>
</reference>
<accession>A0A8S1PZ48</accession>
<evidence type="ECO:0000313" key="1">
    <source>
        <dbReference type="EMBL" id="CAD8108325.1"/>
    </source>
</evidence>
<dbReference type="EMBL" id="CAJJDN010000091">
    <property type="protein sequence ID" value="CAD8108325.1"/>
    <property type="molecule type" value="Genomic_DNA"/>
</dbReference>
<gene>
    <name evidence="1" type="ORF">PSON_ATCC_30995.1.T0910012</name>
</gene>